<proteinExistence type="predicted"/>
<organism evidence="2">
    <name type="scientific">human gut metagenome</name>
    <dbReference type="NCBI Taxonomy" id="408170"/>
    <lineage>
        <taxon>unclassified sequences</taxon>
        <taxon>metagenomes</taxon>
        <taxon>organismal metagenomes</taxon>
    </lineage>
</organism>
<feature type="non-terminal residue" evidence="2">
    <location>
        <position position="71"/>
    </location>
</feature>
<sequence length="71" mass="7637">PSTSARAKRGVWVPPLVPTASGDGEPRRGPDLTQSPGQDGIAPTCRVKKGTPMSQPVRPELRYCADRSEEH</sequence>
<reference evidence="2" key="1">
    <citation type="submission" date="2013-12" db="EMBL/GenBank/DDBJ databases">
        <title>A Varibaculum cambriense genome reconstructed from a premature infant gut community with otherwise low bacterial novelty that shifts toward anaerobic metabolism during the third week of life.</title>
        <authorList>
            <person name="Brown C.T."/>
            <person name="Sharon I."/>
            <person name="Thomas B.C."/>
            <person name="Castelle C.J."/>
            <person name="Morowitz M.J."/>
            <person name="Banfield J.F."/>
        </authorList>
    </citation>
    <scope>NUCLEOTIDE SEQUENCE</scope>
</reference>
<dbReference type="AlphaFoldDB" id="W1YIM5"/>
<evidence type="ECO:0000313" key="2">
    <source>
        <dbReference type="EMBL" id="ETJ42373.1"/>
    </source>
</evidence>
<accession>W1YIM5</accession>
<name>W1YIM5_9ZZZZ</name>
<comment type="caution">
    <text evidence="2">The sequence shown here is derived from an EMBL/GenBank/DDBJ whole genome shotgun (WGS) entry which is preliminary data.</text>
</comment>
<feature type="non-terminal residue" evidence="2">
    <location>
        <position position="1"/>
    </location>
</feature>
<protein>
    <submittedName>
        <fullName evidence="2">Uncharacterized protein</fullName>
    </submittedName>
</protein>
<dbReference type="EMBL" id="AZMM01003663">
    <property type="protein sequence ID" value="ETJ42373.1"/>
    <property type="molecule type" value="Genomic_DNA"/>
</dbReference>
<gene>
    <name evidence="2" type="ORF">Q604_UNBC03663G0001</name>
</gene>
<feature type="compositionally biased region" description="Basic and acidic residues" evidence="1">
    <location>
        <begin position="59"/>
        <end position="71"/>
    </location>
</feature>
<feature type="region of interest" description="Disordered" evidence="1">
    <location>
        <begin position="1"/>
        <end position="71"/>
    </location>
</feature>
<evidence type="ECO:0000256" key="1">
    <source>
        <dbReference type="SAM" id="MobiDB-lite"/>
    </source>
</evidence>